<evidence type="ECO:0000313" key="9">
    <source>
        <dbReference type="EMBL" id="ASK49463.1"/>
    </source>
</evidence>
<geneLocation type="plasmid" evidence="9">
    <name>pTi_CFBP5481</name>
</geneLocation>
<dbReference type="PANTHER" id="PTHR30472">
    <property type="entry name" value="FERRIC ENTEROBACTIN TRANSPORT SYSTEM PERMEASE PROTEIN"/>
    <property type="match status" value="1"/>
</dbReference>
<feature type="transmembrane region" description="Helical" evidence="8">
    <location>
        <begin position="94"/>
        <end position="119"/>
    </location>
</feature>
<dbReference type="Gene3D" id="1.10.3470.10">
    <property type="entry name" value="ABC transporter involved in vitamin B12 uptake, BtuC"/>
    <property type="match status" value="1"/>
</dbReference>
<sequence length="335" mass="34602">MKSTNSGLQALWLPCGVLMIVLLGLVHLGVGARPVSAQFIIDTIFSRDHASFEQQILVKLRLPRLLAAIICGTSLGIAGRLMQSILRNPLAEPHILGLNAGASLAIVTMAALPASMLAFLVSRPMVATTGSGTLFAIILFLSSAGRTGMTMSKVTFCGIALSALASACVSAILILDQETLEQIRFWLAGDLSGISLASISNVIPLLMVALVLTMWIALRLDVLALGDVTAAGLGVPVRQTKLIGLAATALFCGSSVALVGPIGFVGLIVAGVAHRLANARHVVSLPLSALLGANLMIAADIAARTIAAPHDLATGLMTAFIGAPVFIIVVARVLR</sequence>
<dbReference type="Pfam" id="PF01032">
    <property type="entry name" value="FecCD"/>
    <property type="match status" value="1"/>
</dbReference>
<name>A0A2Z2Q3J9_9HYPH</name>
<dbReference type="GO" id="GO:0033214">
    <property type="term" value="P:siderophore-iron import into cell"/>
    <property type="evidence" value="ECO:0007669"/>
    <property type="project" value="TreeGrafter"/>
</dbReference>
<proteinExistence type="inferred from homology"/>
<evidence type="ECO:0000256" key="8">
    <source>
        <dbReference type="SAM" id="Phobius"/>
    </source>
</evidence>
<evidence type="ECO:0000256" key="1">
    <source>
        <dbReference type="ARBA" id="ARBA00004651"/>
    </source>
</evidence>
<dbReference type="CDD" id="cd06550">
    <property type="entry name" value="TM_ABC_iron-siderophores_like"/>
    <property type="match status" value="1"/>
</dbReference>
<feature type="transmembrane region" description="Helical" evidence="8">
    <location>
        <begin position="312"/>
        <end position="334"/>
    </location>
</feature>
<keyword evidence="7 8" id="KW-0472">Membrane</keyword>
<evidence type="ECO:0000256" key="6">
    <source>
        <dbReference type="ARBA" id="ARBA00022989"/>
    </source>
</evidence>
<keyword evidence="5 8" id="KW-0812">Transmembrane</keyword>
<feature type="transmembrane region" description="Helical" evidence="8">
    <location>
        <begin position="194"/>
        <end position="213"/>
    </location>
</feature>
<evidence type="ECO:0000256" key="5">
    <source>
        <dbReference type="ARBA" id="ARBA00022692"/>
    </source>
</evidence>
<evidence type="ECO:0000256" key="7">
    <source>
        <dbReference type="ARBA" id="ARBA00023136"/>
    </source>
</evidence>
<feature type="transmembrane region" description="Helical" evidence="8">
    <location>
        <begin position="282"/>
        <end position="306"/>
    </location>
</feature>
<dbReference type="GO" id="GO:0022857">
    <property type="term" value="F:transmembrane transporter activity"/>
    <property type="evidence" value="ECO:0007669"/>
    <property type="project" value="InterPro"/>
</dbReference>
<organism evidence="9">
    <name type="scientific">Agrobacterium larrymoorei</name>
    <dbReference type="NCBI Taxonomy" id="160699"/>
    <lineage>
        <taxon>Bacteria</taxon>
        <taxon>Pseudomonadati</taxon>
        <taxon>Pseudomonadota</taxon>
        <taxon>Alphaproteobacteria</taxon>
        <taxon>Hyphomicrobiales</taxon>
        <taxon>Rhizobiaceae</taxon>
        <taxon>Rhizobium/Agrobacterium group</taxon>
        <taxon>Agrobacterium</taxon>
    </lineage>
</organism>
<dbReference type="InterPro" id="IPR000522">
    <property type="entry name" value="ABC_transptr_permease_BtuC"/>
</dbReference>
<dbReference type="AlphaFoldDB" id="A0A2Z2Q3J9"/>
<dbReference type="GO" id="GO:0005886">
    <property type="term" value="C:plasma membrane"/>
    <property type="evidence" value="ECO:0007669"/>
    <property type="project" value="UniProtKB-SubCell"/>
</dbReference>
<keyword evidence="9" id="KW-0614">Plasmid</keyword>
<keyword evidence="3" id="KW-0813">Transport</keyword>
<dbReference type="InterPro" id="IPR037294">
    <property type="entry name" value="ABC_BtuC-like"/>
</dbReference>
<dbReference type="RefSeq" id="WP_172691016.1">
    <property type="nucleotide sequence ID" value="NZ_KY000074.1"/>
</dbReference>
<evidence type="ECO:0000256" key="4">
    <source>
        <dbReference type="ARBA" id="ARBA00022475"/>
    </source>
</evidence>
<comment type="similarity">
    <text evidence="2">Belongs to the binding-protein-dependent transport system permease family. FecCD subfamily.</text>
</comment>
<evidence type="ECO:0000256" key="2">
    <source>
        <dbReference type="ARBA" id="ARBA00007935"/>
    </source>
</evidence>
<protein>
    <submittedName>
        <fullName evidence="9">Addiction module toxin RelE</fullName>
    </submittedName>
</protein>
<feature type="transmembrane region" description="Helical" evidence="8">
    <location>
        <begin position="61"/>
        <end position="82"/>
    </location>
</feature>
<feature type="transmembrane region" description="Helical" evidence="8">
    <location>
        <begin position="243"/>
        <end position="270"/>
    </location>
</feature>
<dbReference type="PANTHER" id="PTHR30472:SF1">
    <property type="entry name" value="FE(3+) DICITRATE TRANSPORT SYSTEM PERMEASE PROTEIN FECC-RELATED"/>
    <property type="match status" value="1"/>
</dbReference>
<dbReference type="EMBL" id="KY000074">
    <property type="protein sequence ID" value="ASK49463.1"/>
    <property type="molecule type" value="Genomic_DNA"/>
</dbReference>
<feature type="transmembrane region" description="Helical" evidence="8">
    <location>
        <begin position="154"/>
        <end position="174"/>
    </location>
</feature>
<feature type="transmembrane region" description="Helical" evidence="8">
    <location>
        <begin position="125"/>
        <end position="142"/>
    </location>
</feature>
<accession>A0A2Z2Q3J9</accession>
<reference evidence="9" key="1">
    <citation type="submission" date="2016-10" db="EMBL/GenBank/DDBJ databases">
        <title>Agrobacterium Ti plasmids: Classification based on T-DNA and Vir regions organization.</title>
        <authorList>
            <person name="Nabi N."/>
            <person name="Vial L."/>
            <person name="Ben Hafsa A."/>
            <person name="Chapulliot D."/>
            <person name="Berard A."/>
            <person name="Chauveau A."/>
            <person name="Le Paslier M.-C."/>
            <person name="Harzallah Skhiri F."/>
            <person name="Brunel D."/>
            <person name="Nesme X."/>
            <person name="Chaouachi M."/>
        </authorList>
    </citation>
    <scope>NUCLEOTIDE SEQUENCE</scope>
    <source>
        <strain evidence="9">CFBP5481</strain>
        <plasmid evidence="9">pTi_CFBP5481</plasmid>
    </source>
</reference>
<comment type="subcellular location">
    <subcellularLocation>
        <location evidence="1">Cell membrane</location>
        <topology evidence="1">Multi-pass membrane protein</topology>
    </subcellularLocation>
</comment>
<dbReference type="SUPFAM" id="SSF81345">
    <property type="entry name" value="ABC transporter involved in vitamin B12 uptake, BtuC"/>
    <property type="match status" value="1"/>
</dbReference>
<keyword evidence="6 8" id="KW-1133">Transmembrane helix</keyword>
<evidence type="ECO:0000256" key="3">
    <source>
        <dbReference type="ARBA" id="ARBA00022448"/>
    </source>
</evidence>
<keyword evidence="4" id="KW-1003">Cell membrane</keyword>